<dbReference type="Pfam" id="PF04149">
    <property type="entry name" value="DUF397"/>
    <property type="match status" value="1"/>
</dbReference>
<protein>
    <recommendedName>
        <fullName evidence="1">DUF397 domain-containing protein</fullName>
    </recommendedName>
</protein>
<dbReference type="AlphaFoldDB" id="A0A918G4B2"/>
<evidence type="ECO:0000259" key="1">
    <source>
        <dbReference type="Pfam" id="PF04149"/>
    </source>
</evidence>
<feature type="domain" description="DUF397" evidence="1">
    <location>
        <begin position="6"/>
        <end position="58"/>
    </location>
</feature>
<dbReference type="InterPro" id="IPR007278">
    <property type="entry name" value="DUF397"/>
</dbReference>
<organism evidence="2 3">
    <name type="scientific">Streptomyces griseoviridis</name>
    <dbReference type="NCBI Taxonomy" id="45398"/>
    <lineage>
        <taxon>Bacteria</taxon>
        <taxon>Bacillati</taxon>
        <taxon>Actinomycetota</taxon>
        <taxon>Actinomycetes</taxon>
        <taxon>Kitasatosporales</taxon>
        <taxon>Streptomycetaceae</taxon>
        <taxon>Streptomyces</taxon>
    </lineage>
</organism>
<gene>
    <name evidence="2" type="ORF">GCM10010238_03090</name>
</gene>
<keyword evidence="3" id="KW-1185">Reference proteome</keyword>
<proteinExistence type="predicted"/>
<evidence type="ECO:0000313" key="2">
    <source>
        <dbReference type="EMBL" id="GGS18355.1"/>
    </source>
</evidence>
<reference evidence="2" key="2">
    <citation type="submission" date="2020-09" db="EMBL/GenBank/DDBJ databases">
        <authorList>
            <person name="Sun Q."/>
            <person name="Ohkuma M."/>
        </authorList>
    </citation>
    <scope>NUCLEOTIDE SEQUENCE</scope>
    <source>
        <strain evidence="2">JCM 4234</strain>
    </source>
</reference>
<evidence type="ECO:0000313" key="3">
    <source>
        <dbReference type="Proteomes" id="UP000653493"/>
    </source>
</evidence>
<dbReference type="EMBL" id="BMSL01000001">
    <property type="protein sequence ID" value="GGS18355.1"/>
    <property type="molecule type" value="Genomic_DNA"/>
</dbReference>
<dbReference type="Proteomes" id="UP000653493">
    <property type="component" value="Unassembled WGS sequence"/>
</dbReference>
<reference evidence="2" key="1">
    <citation type="journal article" date="2014" name="Int. J. Syst. Evol. Microbiol.">
        <title>Complete genome sequence of Corynebacterium casei LMG S-19264T (=DSM 44701T), isolated from a smear-ripened cheese.</title>
        <authorList>
            <consortium name="US DOE Joint Genome Institute (JGI-PGF)"/>
            <person name="Walter F."/>
            <person name="Albersmeier A."/>
            <person name="Kalinowski J."/>
            <person name="Ruckert C."/>
        </authorList>
    </citation>
    <scope>NUCLEOTIDE SEQUENCE</scope>
    <source>
        <strain evidence="2">JCM 4234</strain>
    </source>
</reference>
<comment type="caution">
    <text evidence="2">The sequence shown here is derived from an EMBL/GenBank/DDBJ whole genome shotgun (WGS) entry which is preliminary data.</text>
</comment>
<accession>A0A918G4B2</accession>
<name>A0A918G4B2_STRGD</name>
<sequence length="67" mass="6978">MTALELAWFKSSHSDPGQNCVEAALLPSAIALRDSKHATGPALFLSPGAWQPFLGWARTGGAATAAR</sequence>